<dbReference type="EMBL" id="JACHIG010000001">
    <property type="protein sequence ID" value="MBB5031023.1"/>
    <property type="molecule type" value="Genomic_DNA"/>
</dbReference>
<gene>
    <name evidence="2" type="ORF">HNQ65_000577</name>
</gene>
<keyword evidence="1" id="KW-0812">Transmembrane</keyword>
<proteinExistence type="predicted"/>
<evidence type="ECO:0000313" key="3">
    <source>
        <dbReference type="Proteomes" id="UP000590740"/>
    </source>
</evidence>
<dbReference type="RefSeq" id="WP_184337967.1">
    <property type="nucleotide sequence ID" value="NZ_JACHIG010000001.1"/>
</dbReference>
<keyword evidence="3" id="KW-1185">Reference proteome</keyword>
<name>A0A7W8DIG6_9BACT</name>
<evidence type="ECO:0000256" key="1">
    <source>
        <dbReference type="SAM" id="Phobius"/>
    </source>
</evidence>
<evidence type="ECO:0000313" key="2">
    <source>
        <dbReference type="EMBL" id="MBB5031023.1"/>
    </source>
</evidence>
<keyword evidence="1" id="KW-0472">Membrane</keyword>
<keyword evidence="1" id="KW-1133">Transmembrane helix</keyword>
<accession>A0A7W8DIG6</accession>
<feature type="transmembrane region" description="Helical" evidence="1">
    <location>
        <begin position="7"/>
        <end position="26"/>
    </location>
</feature>
<comment type="caution">
    <text evidence="2">The sequence shown here is derived from an EMBL/GenBank/DDBJ whole genome shotgun (WGS) entry which is preliminary data.</text>
</comment>
<reference evidence="2 3" key="1">
    <citation type="submission" date="2020-08" db="EMBL/GenBank/DDBJ databases">
        <title>Genomic Encyclopedia of Type Strains, Phase IV (KMG-IV): sequencing the most valuable type-strain genomes for metagenomic binning, comparative biology and taxonomic classification.</title>
        <authorList>
            <person name="Goeker M."/>
        </authorList>
    </citation>
    <scope>NUCLEOTIDE SEQUENCE [LARGE SCALE GENOMIC DNA]</scope>
    <source>
        <strain evidence="2 3">DSM 12252</strain>
    </source>
</reference>
<dbReference type="AlphaFoldDB" id="A0A7W8DIG6"/>
<protein>
    <submittedName>
        <fullName evidence="2">Uncharacterized protein</fullName>
    </submittedName>
</protein>
<sequence length="160" mass="18078">MTQSKQGCLIALVLLGALVLAFYWVGRPAGWREMAKMTGVKVPAGAVMSAVQHPTEVEYLGTIDLKSDADVKDFIRLNGLTRAIEHVQDDGWLHRGSLAYDVPKERYADTWALWAHSDFNAWEFILDPITRRVRYLVLVPDYAGDLPFDERSDVSKAEKR</sequence>
<dbReference type="Proteomes" id="UP000590740">
    <property type="component" value="Unassembled WGS sequence"/>
</dbReference>
<organism evidence="2 3">
    <name type="scientific">Prosthecobacter vanneervenii</name>
    <dbReference type="NCBI Taxonomy" id="48466"/>
    <lineage>
        <taxon>Bacteria</taxon>
        <taxon>Pseudomonadati</taxon>
        <taxon>Verrucomicrobiota</taxon>
        <taxon>Verrucomicrobiia</taxon>
        <taxon>Verrucomicrobiales</taxon>
        <taxon>Verrucomicrobiaceae</taxon>
        <taxon>Prosthecobacter</taxon>
    </lineage>
</organism>